<dbReference type="Gene3D" id="3.40.50.1110">
    <property type="entry name" value="SGNH hydrolase"/>
    <property type="match status" value="1"/>
</dbReference>
<organism evidence="2 3">
    <name type="scientific">Rhabdobacter roseus</name>
    <dbReference type="NCBI Taxonomy" id="1655419"/>
    <lineage>
        <taxon>Bacteria</taxon>
        <taxon>Pseudomonadati</taxon>
        <taxon>Bacteroidota</taxon>
        <taxon>Cytophagia</taxon>
        <taxon>Cytophagales</taxon>
        <taxon>Cytophagaceae</taxon>
        <taxon>Rhabdobacter</taxon>
    </lineage>
</organism>
<protein>
    <submittedName>
        <fullName evidence="2">Lysophospholipase L1-like esterase</fullName>
    </submittedName>
</protein>
<evidence type="ECO:0000313" key="3">
    <source>
        <dbReference type="Proteomes" id="UP000557307"/>
    </source>
</evidence>
<sequence>MILFLTLLESTLRAQPVAWDSIYRPDIYGPQVELFKARPHSRKDIVFLGNSLTFWADWSELLGSRRYKNRGIPGDTSFGVLARLDEVIRGRPTKVFLLIGINDLARRIPDSVIVQNYRRIVRALKAGTPSTQIYVQTLLPTNDAFGKLKGHYHHEPSIRYLNGALKEIAQQEQVGYIDLHPHFIDEAGKLKKEYTWDGVHLTLAGYTRWADLLYRGKYLKRRRLTL</sequence>
<dbReference type="AlphaFoldDB" id="A0A840TSS5"/>
<comment type="caution">
    <text evidence="2">The sequence shown here is derived from an EMBL/GenBank/DDBJ whole genome shotgun (WGS) entry which is preliminary data.</text>
</comment>
<evidence type="ECO:0000313" key="2">
    <source>
        <dbReference type="EMBL" id="MBB5284622.1"/>
    </source>
</evidence>
<evidence type="ECO:0000259" key="1">
    <source>
        <dbReference type="Pfam" id="PF13472"/>
    </source>
</evidence>
<name>A0A840TSS5_9BACT</name>
<dbReference type="EMBL" id="JACHGF010000003">
    <property type="protein sequence ID" value="MBB5284622.1"/>
    <property type="molecule type" value="Genomic_DNA"/>
</dbReference>
<dbReference type="PANTHER" id="PTHR30383:SF5">
    <property type="entry name" value="SGNH HYDROLASE-TYPE ESTERASE DOMAIN-CONTAINING PROTEIN"/>
    <property type="match status" value="1"/>
</dbReference>
<dbReference type="InterPro" id="IPR051532">
    <property type="entry name" value="Ester_Hydrolysis_Enzymes"/>
</dbReference>
<gene>
    <name evidence="2" type="ORF">HNQ92_002765</name>
</gene>
<dbReference type="SUPFAM" id="SSF52266">
    <property type="entry name" value="SGNH hydrolase"/>
    <property type="match status" value="1"/>
</dbReference>
<reference evidence="2 3" key="1">
    <citation type="submission" date="2020-08" db="EMBL/GenBank/DDBJ databases">
        <title>Genomic Encyclopedia of Type Strains, Phase IV (KMG-IV): sequencing the most valuable type-strain genomes for metagenomic binning, comparative biology and taxonomic classification.</title>
        <authorList>
            <person name="Goeker M."/>
        </authorList>
    </citation>
    <scope>NUCLEOTIDE SEQUENCE [LARGE SCALE GENOMIC DNA]</scope>
    <source>
        <strain evidence="2 3">DSM 105074</strain>
    </source>
</reference>
<dbReference type="Proteomes" id="UP000557307">
    <property type="component" value="Unassembled WGS sequence"/>
</dbReference>
<accession>A0A840TSS5</accession>
<dbReference type="PANTHER" id="PTHR30383">
    <property type="entry name" value="THIOESTERASE 1/PROTEASE 1/LYSOPHOSPHOLIPASE L1"/>
    <property type="match status" value="1"/>
</dbReference>
<dbReference type="GO" id="GO:0004622">
    <property type="term" value="F:phosphatidylcholine lysophospholipase activity"/>
    <property type="evidence" value="ECO:0007669"/>
    <property type="project" value="TreeGrafter"/>
</dbReference>
<dbReference type="Pfam" id="PF13472">
    <property type="entry name" value="Lipase_GDSL_2"/>
    <property type="match status" value="1"/>
</dbReference>
<proteinExistence type="predicted"/>
<feature type="domain" description="SGNH hydrolase-type esterase" evidence="1">
    <location>
        <begin position="48"/>
        <end position="207"/>
    </location>
</feature>
<dbReference type="InterPro" id="IPR013830">
    <property type="entry name" value="SGNH_hydro"/>
</dbReference>
<keyword evidence="3" id="KW-1185">Reference proteome</keyword>
<dbReference type="InterPro" id="IPR036514">
    <property type="entry name" value="SGNH_hydro_sf"/>
</dbReference>